<dbReference type="AlphaFoldDB" id="A0A1F6YUF6"/>
<sequence>MDIKDLNKAQLILLAVLLSFVTSIVTGITTVTLMQQAPASFTVPVNRVIRQTVEKIQQVEGKTTVQTVIVKEEDLVVDALAKNKSAVFSVSKEILGLDGLPIEVSVGKGFAVSSDGIVVVDGASVFDKGIYFVKNDSGKFKAEFVSIDNIGFAFLKIGAPLDEKDKVSFTVPNFGDLEKIKIGQKILISGNTISSFIFDGNKDINISVAKSNSGSIVLNLDGDVLGMVLSEESSPFVSIDVIVNALNVINGENTLPATPVLAPITQ</sequence>
<dbReference type="Proteomes" id="UP000178975">
    <property type="component" value="Unassembled WGS sequence"/>
</dbReference>
<evidence type="ECO:0008006" key="3">
    <source>
        <dbReference type="Google" id="ProtNLM"/>
    </source>
</evidence>
<evidence type="ECO:0000313" key="1">
    <source>
        <dbReference type="EMBL" id="OGJ09967.1"/>
    </source>
</evidence>
<organism evidence="1 2">
    <name type="scientific">Candidatus Nomurabacteria bacterium RIFOXYC2_FULL_36_19</name>
    <dbReference type="NCBI Taxonomy" id="1801806"/>
    <lineage>
        <taxon>Bacteria</taxon>
        <taxon>Candidatus Nomuraibacteriota</taxon>
    </lineage>
</organism>
<dbReference type="InterPro" id="IPR009003">
    <property type="entry name" value="Peptidase_S1_PA"/>
</dbReference>
<comment type="caution">
    <text evidence="1">The sequence shown here is derived from an EMBL/GenBank/DDBJ whole genome shotgun (WGS) entry which is preliminary data.</text>
</comment>
<accession>A0A1F6YUF6</accession>
<gene>
    <name evidence="1" type="ORF">A2456_01770</name>
</gene>
<evidence type="ECO:0000313" key="2">
    <source>
        <dbReference type="Proteomes" id="UP000178975"/>
    </source>
</evidence>
<protein>
    <recommendedName>
        <fullName evidence="3">Serine protease</fullName>
    </recommendedName>
</protein>
<proteinExistence type="predicted"/>
<name>A0A1F6YUF6_9BACT</name>
<dbReference type="EMBL" id="MFWE01000020">
    <property type="protein sequence ID" value="OGJ09967.1"/>
    <property type="molecule type" value="Genomic_DNA"/>
</dbReference>
<reference evidence="1 2" key="1">
    <citation type="journal article" date="2016" name="Nat. Commun.">
        <title>Thousands of microbial genomes shed light on interconnected biogeochemical processes in an aquifer system.</title>
        <authorList>
            <person name="Anantharaman K."/>
            <person name="Brown C.T."/>
            <person name="Hug L.A."/>
            <person name="Sharon I."/>
            <person name="Castelle C.J."/>
            <person name="Probst A.J."/>
            <person name="Thomas B.C."/>
            <person name="Singh A."/>
            <person name="Wilkins M.J."/>
            <person name="Karaoz U."/>
            <person name="Brodie E.L."/>
            <person name="Williams K.H."/>
            <person name="Hubbard S.S."/>
            <person name="Banfield J.F."/>
        </authorList>
    </citation>
    <scope>NUCLEOTIDE SEQUENCE [LARGE SCALE GENOMIC DNA]</scope>
</reference>
<dbReference type="SUPFAM" id="SSF50494">
    <property type="entry name" value="Trypsin-like serine proteases"/>
    <property type="match status" value="1"/>
</dbReference>
<dbReference type="Gene3D" id="2.40.10.120">
    <property type="match status" value="1"/>
</dbReference>